<keyword evidence="2" id="KW-1185">Reference proteome</keyword>
<dbReference type="Proteomes" id="UP000235371">
    <property type="component" value="Unassembled WGS sequence"/>
</dbReference>
<evidence type="ECO:0000313" key="2">
    <source>
        <dbReference type="Proteomes" id="UP000235371"/>
    </source>
</evidence>
<name>A0A2J6SSV2_9HELO</name>
<gene>
    <name evidence="1" type="ORF">K444DRAFT_618349</name>
</gene>
<proteinExistence type="predicted"/>
<dbReference type="EMBL" id="KZ613866">
    <property type="protein sequence ID" value="PMD53866.1"/>
    <property type="molecule type" value="Genomic_DNA"/>
</dbReference>
<accession>A0A2J6SSV2</accession>
<dbReference type="OrthoDB" id="3558497at2759"/>
<sequence length="82" mass="9474">MPTEPEIVVEESDMVVKRELHTKCVTAGRLSQELKELLGDAQFKVEMRHNVFNIESSKDFDIGILLKNCQNRMGLRRRKSPC</sequence>
<dbReference type="InParanoid" id="A0A2J6SSV2"/>
<dbReference type="AlphaFoldDB" id="A0A2J6SSV2"/>
<protein>
    <submittedName>
        <fullName evidence="1">Uncharacterized protein</fullName>
    </submittedName>
</protein>
<reference evidence="1 2" key="1">
    <citation type="submission" date="2016-04" db="EMBL/GenBank/DDBJ databases">
        <title>A degradative enzymes factory behind the ericoid mycorrhizal symbiosis.</title>
        <authorList>
            <consortium name="DOE Joint Genome Institute"/>
            <person name="Martino E."/>
            <person name="Morin E."/>
            <person name="Grelet G."/>
            <person name="Kuo A."/>
            <person name="Kohler A."/>
            <person name="Daghino S."/>
            <person name="Barry K."/>
            <person name="Choi C."/>
            <person name="Cichocki N."/>
            <person name="Clum A."/>
            <person name="Copeland A."/>
            <person name="Hainaut M."/>
            <person name="Haridas S."/>
            <person name="Labutti K."/>
            <person name="Lindquist E."/>
            <person name="Lipzen A."/>
            <person name="Khouja H.-R."/>
            <person name="Murat C."/>
            <person name="Ohm R."/>
            <person name="Olson A."/>
            <person name="Spatafora J."/>
            <person name="Veneault-Fourrey C."/>
            <person name="Henrissat B."/>
            <person name="Grigoriev I."/>
            <person name="Martin F."/>
            <person name="Perotto S."/>
        </authorList>
    </citation>
    <scope>NUCLEOTIDE SEQUENCE [LARGE SCALE GENOMIC DNA]</scope>
    <source>
        <strain evidence="1 2">E</strain>
    </source>
</reference>
<evidence type="ECO:0000313" key="1">
    <source>
        <dbReference type="EMBL" id="PMD53866.1"/>
    </source>
</evidence>
<organism evidence="1 2">
    <name type="scientific">Hyaloscypha bicolor E</name>
    <dbReference type="NCBI Taxonomy" id="1095630"/>
    <lineage>
        <taxon>Eukaryota</taxon>
        <taxon>Fungi</taxon>
        <taxon>Dikarya</taxon>
        <taxon>Ascomycota</taxon>
        <taxon>Pezizomycotina</taxon>
        <taxon>Leotiomycetes</taxon>
        <taxon>Helotiales</taxon>
        <taxon>Hyaloscyphaceae</taxon>
        <taxon>Hyaloscypha</taxon>
        <taxon>Hyaloscypha bicolor</taxon>
    </lineage>
</organism>
<dbReference type="GeneID" id="36589375"/>
<dbReference type="RefSeq" id="XP_024730770.1">
    <property type="nucleotide sequence ID" value="XM_024881298.1"/>
</dbReference>